<name>A0A127F8H4_STEDE</name>
<dbReference type="Gene3D" id="2.60.40.1190">
    <property type="match status" value="1"/>
</dbReference>
<reference evidence="1 2" key="1">
    <citation type="submission" date="2015-06" db="EMBL/GenBank/DDBJ databases">
        <title>A Comprehensive Approach to Explore the Metabolic and Phylogenetic Diversity of Bacterial Steroid Degradation in the Environment: Testosterone as an Example.</title>
        <authorList>
            <person name="Yang F.-C."/>
            <person name="Chen Y.-L."/>
            <person name="Yu C.-P."/>
            <person name="Tang S.-L."/>
            <person name="Wang P.-H."/>
            <person name="Ismail W."/>
            <person name="Wang C.-H."/>
            <person name="Yang C.-Y."/>
            <person name="Chiang Y.-R."/>
        </authorList>
    </citation>
    <scope>NUCLEOTIDE SEQUENCE [LARGE SCALE GENOMIC DNA]</scope>
    <source>
        <strain evidence="1 2">DSM 18526</strain>
    </source>
</reference>
<dbReference type="PATRIC" id="fig|465721.4.peg.391"/>
<organism evidence="1 2">
    <name type="scientific">Steroidobacter denitrificans</name>
    <dbReference type="NCBI Taxonomy" id="465721"/>
    <lineage>
        <taxon>Bacteria</taxon>
        <taxon>Pseudomonadati</taxon>
        <taxon>Pseudomonadota</taxon>
        <taxon>Gammaproteobacteria</taxon>
        <taxon>Steroidobacterales</taxon>
        <taxon>Steroidobacteraceae</taxon>
        <taxon>Steroidobacter</taxon>
    </lineage>
</organism>
<dbReference type="AlphaFoldDB" id="A0A127F8H4"/>
<dbReference type="STRING" id="465721.ACG33_01795"/>
<evidence type="ECO:0000313" key="2">
    <source>
        <dbReference type="Proteomes" id="UP000070250"/>
    </source>
</evidence>
<protein>
    <recommendedName>
        <fullName evidence="3">DOMON-like domain-containing protein</fullName>
    </recommendedName>
</protein>
<proteinExistence type="predicted"/>
<dbReference type="RefSeq" id="WP_066918207.1">
    <property type="nucleotide sequence ID" value="NZ_CP011971.1"/>
</dbReference>
<dbReference type="EMBL" id="CP011971">
    <property type="protein sequence ID" value="AMN45860.1"/>
    <property type="molecule type" value="Genomic_DNA"/>
</dbReference>
<dbReference type="Proteomes" id="UP000070250">
    <property type="component" value="Chromosome"/>
</dbReference>
<sequence length="213" mass="23662">MPALPLICHPATPCDFVQRFTVRIDTLGQGRTVFHYRLDGDIDRLRLPPRQPPCHVDELWRHTCFEAFIAPETASAYLEFNFSPSRTWAIYRFDDYRAGMRALHPEPAPRIVCRRRLQQLETDVVVQLDPLIPYLQPAAGENATIADRTATGGADPCLSLGLSAVLEDLQGRISYWALAHPLGRPDFHCAEGFVAQLPLPPASAPAPAPGRMG</sequence>
<dbReference type="OrthoDB" id="190583at2"/>
<gene>
    <name evidence="1" type="ORF">ACG33_01795</name>
</gene>
<dbReference type="CDD" id="cd09627">
    <property type="entry name" value="DOMON_murB_like"/>
    <property type="match status" value="1"/>
</dbReference>
<evidence type="ECO:0008006" key="3">
    <source>
        <dbReference type="Google" id="ProtNLM"/>
    </source>
</evidence>
<evidence type="ECO:0000313" key="1">
    <source>
        <dbReference type="EMBL" id="AMN45860.1"/>
    </source>
</evidence>
<dbReference type="KEGG" id="sdf:ACG33_01795"/>
<accession>A0A127F8H4</accession>
<keyword evidence="2" id="KW-1185">Reference proteome</keyword>